<name>A0A8T2Q2Y2_CERRI</name>
<dbReference type="EMBL" id="CM035443">
    <property type="protein sequence ID" value="KAH7278317.1"/>
    <property type="molecule type" value="Genomic_DNA"/>
</dbReference>
<reference evidence="1" key="1">
    <citation type="submission" date="2021-08" db="EMBL/GenBank/DDBJ databases">
        <title>WGS assembly of Ceratopteris richardii.</title>
        <authorList>
            <person name="Marchant D.B."/>
            <person name="Chen G."/>
            <person name="Jenkins J."/>
            <person name="Shu S."/>
            <person name="Leebens-Mack J."/>
            <person name="Grimwood J."/>
            <person name="Schmutz J."/>
            <person name="Soltis P."/>
            <person name="Soltis D."/>
            <person name="Chen Z.-H."/>
        </authorList>
    </citation>
    <scope>NUCLEOTIDE SEQUENCE</scope>
    <source>
        <strain evidence="1">Whitten #5841</strain>
        <tissue evidence="1">Leaf</tissue>
    </source>
</reference>
<evidence type="ECO:0000313" key="1">
    <source>
        <dbReference type="EMBL" id="KAH7278317.1"/>
    </source>
</evidence>
<organism evidence="1 2">
    <name type="scientific">Ceratopteris richardii</name>
    <name type="common">Triangle waterfern</name>
    <dbReference type="NCBI Taxonomy" id="49495"/>
    <lineage>
        <taxon>Eukaryota</taxon>
        <taxon>Viridiplantae</taxon>
        <taxon>Streptophyta</taxon>
        <taxon>Embryophyta</taxon>
        <taxon>Tracheophyta</taxon>
        <taxon>Polypodiopsida</taxon>
        <taxon>Polypodiidae</taxon>
        <taxon>Polypodiales</taxon>
        <taxon>Pteridineae</taxon>
        <taxon>Pteridaceae</taxon>
        <taxon>Parkerioideae</taxon>
        <taxon>Ceratopteris</taxon>
    </lineage>
</organism>
<gene>
    <name evidence="1" type="ORF">KP509_38G035500</name>
</gene>
<proteinExistence type="predicted"/>
<comment type="caution">
    <text evidence="1">The sequence shown here is derived from an EMBL/GenBank/DDBJ whole genome shotgun (WGS) entry which is preliminary data.</text>
</comment>
<protein>
    <submittedName>
        <fullName evidence="1">Uncharacterized protein</fullName>
    </submittedName>
</protein>
<keyword evidence="2" id="KW-1185">Reference proteome</keyword>
<dbReference type="AlphaFoldDB" id="A0A8T2Q2Y2"/>
<accession>A0A8T2Q2Y2</accession>
<sequence length="119" mass="13871">MLVHGSDSCISYIYSCFRPLIHLEVLFKHFEVCWKLLVRGGIMQISCLHMLFHSSGSFGHHDLGFYSRFRQSYSLGFKMKTLVHVSIMCTSYLYCRFSMQPFLSAKFLPKPLMGVKWTT</sequence>
<evidence type="ECO:0000313" key="2">
    <source>
        <dbReference type="Proteomes" id="UP000825935"/>
    </source>
</evidence>
<dbReference type="Proteomes" id="UP000825935">
    <property type="component" value="Chromosome 38"/>
</dbReference>